<dbReference type="Proteomes" id="UP001341281">
    <property type="component" value="Chromosome 08"/>
</dbReference>
<dbReference type="EMBL" id="CP144752">
    <property type="protein sequence ID" value="WVZ91556.1"/>
    <property type="molecule type" value="Genomic_DNA"/>
</dbReference>
<evidence type="ECO:0000313" key="2">
    <source>
        <dbReference type="EMBL" id="WVZ91556.1"/>
    </source>
</evidence>
<gene>
    <name evidence="2" type="ORF">U9M48_037708</name>
</gene>
<sequence>MGAGATLYQAAQPGFFHQGSAATPTPRHPPPDNEERAGRTVAASSSSWPLAVGGKPCFLVVVLSAAWTSTSAAASSSAEQRWYKLYSYTPEALLSYSHHTNTVCNQLPSFLTKAQADQTTSYSSRPSVTVRPAEN</sequence>
<dbReference type="AlphaFoldDB" id="A0AAQ3XBD7"/>
<reference evidence="2 3" key="1">
    <citation type="submission" date="2024-02" db="EMBL/GenBank/DDBJ databases">
        <title>High-quality chromosome-scale genome assembly of Pensacola bahiagrass (Paspalum notatum Flugge var. saurae).</title>
        <authorList>
            <person name="Vega J.M."/>
            <person name="Podio M."/>
            <person name="Orjuela J."/>
            <person name="Siena L.A."/>
            <person name="Pessino S.C."/>
            <person name="Combes M.C."/>
            <person name="Mariac C."/>
            <person name="Albertini E."/>
            <person name="Pupilli F."/>
            <person name="Ortiz J.P.A."/>
            <person name="Leblanc O."/>
        </authorList>
    </citation>
    <scope>NUCLEOTIDE SEQUENCE [LARGE SCALE GENOMIC DNA]</scope>
    <source>
        <strain evidence="2">R1</strain>
        <tissue evidence="2">Leaf</tissue>
    </source>
</reference>
<organism evidence="2 3">
    <name type="scientific">Paspalum notatum var. saurae</name>
    <dbReference type="NCBI Taxonomy" id="547442"/>
    <lineage>
        <taxon>Eukaryota</taxon>
        <taxon>Viridiplantae</taxon>
        <taxon>Streptophyta</taxon>
        <taxon>Embryophyta</taxon>
        <taxon>Tracheophyta</taxon>
        <taxon>Spermatophyta</taxon>
        <taxon>Magnoliopsida</taxon>
        <taxon>Liliopsida</taxon>
        <taxon>Poales</taxon>
        <taxon>Poaceae</taxon>
        <taxon>PACMAD clade</taxon>
        <taxon>Panicoideae</taxon>
        <taxon>Andropogonodae</taxon>
        <taxon>Paspaleae</taxon>
        <taxon>Paspalinae</taxon>
        <taxon>Paspalum</taxon>
    </lineage>
</organism>
<evidence type="ECO:0000256" key="1">
    <source>
        <dbReference type="SAM" id="MobiDB-lite"/>
    </source>
</evidence>
<proteinExistence type="predicted"/>
<keyword evidence="3" id="KW-1185">Reference proteome</keyword>
<feature type="compositionally biased region" description="Basic and acidic residues" evidence="1">
    <location>
        <begin position="29"/>
        <end position="38"/>
    </location>
</feature>
<accession>A0AAQ3XBD7</accession>
<evidence type="ECO:0000313" key="3">
    <source>
        <dbReference type="Proteomes" id="UP001341281"/>
    </source>
</evidence>
<name>A0AAQ3XBD7_PASNO</name>
<feature type="region of interest" description="Disordered" evidence="1">
    <location>
        <begin position="17"/>
        <end position="42"/>
    </location>
</feature>
<protein>
    <submittedName>
        <fullName evidence="2">Uncharacterized protein</fullName>
    </submittedName>
</protein>